<keyword evidence="1" id="KW-0732">Signal</keyword>
<feature type="domain" description="DUF4440" evidence="2">
    <location>
        <begin position="35"/>
        <end position="156"/>
    </location>
</feature>
<comment type="caution">
    <text evidence="3">The sequence shown here is derived from an EMBL/GenBank/DDBJ whole genome shotgun (WGS) entry which is preliminary data.</text>
</comment>
<reference evidence="3 4" key="1">
    <citation type="submission" date="2019-11" db="EMBL/GenBank/DDBJ databases">
        <title>Novel species isolated from a subtropical stream in China.</title>
        <authorList>
            <person name="Lu H."/>
        </authorList>
    </citation>
    <scope>NUCLEOTIDE SEQUENCE [LARGE SCALE GENOMIC DNA]</scope>
    <source>
        <strain evidence="3 4">FT25W</strain>
    </source>
</reference>
<dbReference type="Gene3D" id="3.10.450.50">
    <property type="match status" value="1"/>
</dbReference>
<sequence length="168" mass="18710">MRRFISAVLCGLFASAALAAPPKAVSTPEDVAAITAVTEQFQAALKAKDVKVLSALMLNSNIMWTAPMADQRVQQIRAELDPNFDGVRASGGYNDFAQFVKDAKLPIEERFYNVKITQDGDLAWVMFDYEFVGDGKVENYGVETWQMVKRGGQWKIFSVVWSVHIPET</sequence>
<dbReference type="RefSeq" id="WP_154369330.1">
    <property type="nucleotide sequence ID" value="NZ_WKJM01000030.1"/>
</dbReference>
<protein>
    <submittedName>
        <fullName evidence="3">DUF4440 domain-containing protein</fullName>
    </submittedName>
</protein>
<accession>A0A6L5QPE8</accession>
<gene>
    <name evidence="3" type="ORF">GJ697_25565</name>
</gene>
<feature type="chain" id="PRO_5026956933" evidence="1">
    <location>
        <begin position="20"/>
        <end position="168"/>
    </location>
</feature>
<dbReference type="Proteomes" id="UP000481037">
    <property type="component" value="Unassembled WGS sequence"/>
</dbReference>
<evidence type="ECO:0000313" key="4">
    <source>
        <dbReference type="Proteomes" id="UP000481037"/>
    </source>
</evidence>
<dbReference type="SUPFAM" id="SSF54427">
    <property type="entry name" value="NTF2-like"/>
    <property type="match status" value="1"/>
</dbReference>
<keyword evidence="4" id="KW-1185">Reference proteome</keyword>
<evidence type="ECO:0000313" key="3">
    <source>
        <dbReference type="EMBL" id="MRX11198.1"/>
    </source>
</evidence>
<name>A0A6L5QPE8_9BURK</name>
<dbReference type="InterPro" id="IPR027843">
    <property type="entry name" value="DUF4440"/>
</dbReference>
<dbReference type="InterPro" id="IPR032710">
    <property type="entry name" value="NTF2-like_dom_sf"/>
</dbReference>
<organism evidence="3 4">
    <name type="scientific">Duganella alba</name>
    <dbReference type="NCBI Taxonomy" id="2666081"/>
    <lineage>
        <taxon>Bacteria</taxon>
        <taxon>Pseudomonadati</taxon>
        <taxon>Pseudomonadota</taxon>
        <taxon>Betaproteobacteria</taxon>
        <taxon>Burkholderiales</taxon>
        <taxon>Oxalobacteraceae</taxon>
        <taxon>Telluria group</taxon>
        <taxon>Duganella</taxon>
    </lineage>
</organism>
<proteinExistence type="predicted"/>
<feature type="signal peptide" evidence="1">
    <location>
        <begin position="1"/>
        <end position="19"/>
    </location>
</feature>
<dbReference type="Pfam" id="PF14534">
    <property type="entry name" value="DUF4440"/>
    <property type="match status" value="1"/>
</dbReference>
<dbReference type="EMBL" id="WKJM01000030">
    <property type="protein sequence ID" value="MRX11198.1"/>
    <property type="molecule type" value="Genomic_DNA"/>
</dbReference>
<evidence type="ECO:0000259" key="2">
    <source>
        <dbReference type="Pfam" id="PF14534"/>
    </source>
</evidence>
<dbReference type="AlphaFoldDB" id="A0A6L5QPE8"/>
<evidence type="ECO:0000256" key="1">
    <source>
        <dbReference type="SAM" id="SignalP"/>
    </source>
</evidence>